<dbReference type="SUPFAM" id="SSF56601">
    <property type="entry name" value="beta-lactamase/transpeptidase-like"/>
    <property type="match status" value="1"/>
</dbReference>
<dbReference type="Gene3D" id="3.40.710.10">
    <property type="entry name" value="DD-peptidase/beta-lactamase superfamily"/>
    <property type="match status" value="1"/>
</dbReference>
<feature type="chain" id="PRO_5045330783" evidence="1">
    <location>
        <begin position="27"/>
        <end position="516"/>
    </location>
</feature>
<feature type="domain" description="Peptidase S12 Pab87-related C-terminal" evidence="3">
    <location>
        <begin position="415"/>
        <end position="502"/>
    </location>
</feature>
<evidence type="ECO:0000259" key="3">
    <source>
        <dbReference type="Pfam" id="PF11954"/>
    </source>
</evidence>
<sequence length="516" mass="54319">MMMKRVGLLATAAFGVALANAGAAEAANVTRAEVEAVLPTFEAMVAKAIADGEVPGLSVAIVAGDEVVYLKGFGSREAGKDAPVGPDTVFQLASFSKPISATVVAAVVGDNQHGIGWDSLISDLDPSFHLKEAWPTANLTVTDLFAHRSGLPGNAGNELEDLGFDRATIMQRLAEVPLAPFRATYSYSNFGITEGADAVAKGEGKDWADLAEERLFKPLGMTQTSARYADFLSRPDRAVLHIGGTGAWKPGPLRKPDAQAPAGGVSSSARDLATWLRLELGNGSLGGKPMIDPAALAATHVPLMERGSNPVTGGASFYGRGWNVEFGRYGVQWGHAGAFSNGARTLVSILPERGIGIVVLTNAFPTGLPEGLADSLFDLVFTGKVGKDWIGAWDNAYAGLFGPAVEAAKARFANPPAEPRPALANAAYLGRYANDYLGNALISEENGSLVLRLGPKGERRFPLVHYDRDLFVMHPAEEMPEMPSAVTFTIGLGGKAEQVTIESLDDLGFGTLKRAE</sequence>
<reference evidence="4 5" key="1">
    <citation type="submission" date="2023-07" db="EMBL/GenBank/DDBJ databases">
        <title>Genomic Encyclopedia of Type Strains, Phase IV (KMG-IV): sequencing the most valuable type-strain genomes for metagenomic binning, comparative biology and taxonomic classification.</title>
        <authorList>
            <person name="Goeker M."/>
        </authorList>
    </citation>
    <scope>NUCLEOTIDE SEQUENCE [LARGE SCALE GENOMIC DNA]</scope>
    <source>
        <strain evidence="4 5">B1-1</strain>
    </source>
</reference>
<keyword evidence="1" id="KW-0732">Signal</keyword>
<comment type="caution">
    <text evidence="4">The sequence shown here is derived from an EMBL/GenBank/DDBJ whole genome shotgun (WGS) entry which is preliminary data.</text>
</comment>
<keyword evidence="5" id="KW-1185">Reference proteome</keyword>
<dbReference type="PANTHER" id="PTHR46825:SF15">
    <property type="entry name" value="BETA-LACTAMASE-RELATED DOMAIN-CONTAINING PROTEIN"/>
    <property type="match status" value="1"/>
</dbReference>
<dbReference type="Pfam" id="PF00144">
    <property type="entry name" value="Beta-lactamase"/>
    <property type="match status" value="1"/>
</dbReference>
<accession>A0ABU0MB88</accession>
<dbReference type="Gene3D" id="2.40.128.600">
    <property type="match status" value="1"/>
</dbReference>
<dbReference type="Proteomes" id="UP001223743">
    <property type="component" value="Unassembled WGS sequence"/>
</dbReference>
<evidence type="ECO:0000259" key="2">
    <source>
        <dbReference type="Pfam" id="PF00144"/>
    </source>
</evidence>
<evidence type="ECO:0000313" key="4">
    <source>
        <dbReference type="EMBL" id="MDQ0518177.1"/>
    </source>
</evidence>
<evidence type="ECO:0000313" key="5">
    <source>
        <dbReference type="Proteomes" id="UP001223743"/>
    </source>
</evidence>
<dbReference type="PANTHER" id="PTHR46825">
    <property type="entry name" value="D-ALANYL-D-ALANINE-CARBOXYPEPTIDASE/ENDOPEPTIDASE AMPH"/>
    <property type="match status" value="1"/>
</dbReference>
<dbReference type="InterPro" id="IPR021860">
    <property type="entry name" value="Peptidase_S12_Pab87-rel_C"/>
</dbReference>
<evidence type="ECO:0000256" key="1">
    <source>
        <dbReference type="SAM" id="SignalP"/>
    </source>
</evidence>
<organism evidence="4 5">
    <name type="scientific">Kaistia geumhonensis</name>
    <dbReference type="NCBI Taxonomy" id="410839"/>
    <lineage>
        <taxon>Bacteria</taxon>
        <taxon>Pseudomonadati</taxon>
        <taxon>Pseudomonadota</taxon>
        <taxon>Alphaproteobacteria</taxon>
        <taxon>Hyphomicrobiales</taxon>
        <taxon>Kaistiaceae</taxon>
        <taxon>Kaistia</taxon>
    </lineage>
</organism>
<proteinExistence type="predicted"/>
<gene>
    <name evidence="4" type="ORF">QO015_003790</name>
</gene>
<dbReference type="EMBL" id="JAUSWJ010000001">
    <property type="protein sequence ID" value="MDQ0518177.1"/>
    <property type="molecule type" value="Genomic_DNA"/>
</dbReference>
<feature type="signal peptide" evidence="1">
    <location>
        <begin position="1"/>
        <end position="26"/>
    </location>
</feature>
<dbReference type="Pfam" id="PF11954">
    <property type="entry name" value="DUF3471"/>
    <property type="match status" value="1"/>
</dbReference>
<dbReference type="InterPro" id="IPR001466">
    <property type="entry name" value="Beta-lactam-related"/>
</dbReference>
<dbReference type="RefSeq" id="WP_266283605.1">
    <property type="nucleotide sequence ID" value="NZ_JAUSWJ010000001.1"/>
</dbReference>
<protein>
    <submittedName>
        <fullName evidence="4">CubicO group peptidase (Beta-lactamase class C family)</fullName>
    </submittedName>
</protein>
<name>A0ABU0MB88_9HYPH</name>
<dbReference type="InterPro" id="IPR012338">
    <property type="entry name" value="Beta-lactam/transpept-like"/>
</dbReference>
<feature type="domain" description="Beta-lactamase-related" evidence="2">
    <location>
        <begin position="41"/>
        <end position="366"/>
    </location>
</feature>
<dbReference type="InterPro" id="IPR050491">
    <property type="entry name" value="AmpC-like"/>
</dbReference>